<comment type="caution">
    <text evidence="1">The sequence shown here is derived from an EMBL/GenBank/DDBJ whole genome shotgun (WGS) entry which is preliminary data.</text>
</comment>
<name>A0A9W9CP90_9PLEO</name>
<dbReference type="GO" id="GO:1990879">
    <property type="term" value="C:CST complex"/>
    <property type="evidence" value="ECO:0007669"/>
    <property type="project" value="InterPro"/>
</dbReference>
<gene>
    <name evidence="1" type="ORF">N0V83_003387</name>
</gene>
<evidence type="ECO:0000313" key="1">
    <source>
        <dbReference type="EMBL" id="KAJ4373096.1"/>
    </source>
</evidence>
<organism evidence="1 2">
    <name type="scientific">Neocucurbitaria cava</name>
    <dbReference type="NCBI Taxonomy" id="798079"/>
    <lineage>
        <taxon>Eukaryota</taxon>
        <taxon>Fungi</taxon>
        <taxon>Dikarya</taxon>
        <taxon>Ascomycota</taxon>
        <taxon>Pezizomycotina</taxon>
        <taxon>Dothideomycetes</taxon>
        <taxon>Pleosporomycetidae</taxon>
        <taxon>Pleosporales</taxon>
        <taxon>Pleosporineae</taxon>
        <taxon>Cucurbitariaceae</taxon>
        <taxon>Neocucurbitaria</taxon>
    </lineage>
</organism>
<dbReference type="GO" id="GO:0016233">
    <property type="term" value="P:telomere capping"/>
    <property type="evidence" value="ECO:0007669"/>
    <property type="project" value="InterPro"/>
</dbReference>
<reference evidence="1" key="1">
    <citation type="submission" date="2022-10" db="EMBL/GenBank/DDBJ databases">
        <title>Tapping the CABI collections for fungal endophytes: first genome assemblies for Collariella, Neodidymelliopsis, Ascochyta clinopodiicola, Didymella pomorum, Didymosphaeria variabile, Neocosmospora piperis and Neocucurbitaria cava.</title>
        <authorList>
            <person name="Hill R."/>
        </authorList>
    </citation>
    <scope>NUCLEOTIDE SEQUENCE</scope>
    <source>
        <strain evidence="1">IMI 356814</strain>
    </source>
</reference>
<keyword evidence="2" id="KW-1185">Reference proteome</keyword>
<protein>
    <recommendedName>
        <fullName evidence="3">CST complex subunit Ten1</fullName>
    </recommendedName>
</protein>
<dbReference type="AlphaFoldDB" id="A0A9W9CP90"/>
<dbReference type="GO" id="GO:0043047">
    <property type="term" value="F:single-stranded telomeric DNA binding"/>
    <property type="evidence" value="ECO:0007669"/>
    <property type="project" value="InterPro"/>
</dbReference>
<evidence type="ECO:0008006" key="3">
    <source>
        <dbReference type="Google" id="ProtNLM"/>
    </source>
</evidence>
<dbReference type="Proteomes" id="UP001140560">
    <property type="component" value="Unassembled WGS sequence"/>
</dbReference>
<accession>A0A9W9CP90</accession>
<proteinExistence type="predicted"/>
<dbReference type="EMBL" id="JAPEUY010000005">
    <property type="protein sequence ID" value="KAJ4373096.1"/>
    <property type="molecule type" value="Genomic_DNA"/>
</dbReference>
<dbReference type="Pfam" id="PF12658">
    <property type="entry name" value="Ten1"/>
    <property type="match status" value="1"/>
</dbReference>
<dbReference type="OrthoDB" id="5275361at2759"/>
<evidence type="ECO:0000313" key="2">
    <source>
        <dbReference type="Proteomes" id="UP001140560"/>
    </source>
</evidence>
<sequence>MSGPVASNLVLLTDLVGCEPGTKEYIVTTATLRLKHNYPASSPSVIANVDVEHVLEQIKRQELDVGTWINVLGYVERRKERGAFVQAVAVWDAGNVELSAYENAVAKRKEAG</sequence>
<dbReference type="InterPro" id="IPR012340">
    <property type="entry name" value="NA-bd_OB-fold"/>
</dbReference>
<dbReference type="Gene3D" id="2.40.50.140">
    <property type="entry name" value="Nucleic acid-binding proteins"/>
    <property type="match status" value="1"/>
</dbReference>
<dbReference type="InterPro" id="IPR024222">
    <property type="entry name" value="Ten1_fungal"/>
</dbReference>